<feature type="binding site" evidence="10">
    <location>
        <position position="185"/>
    </location>
    <ligand>
        <name>CoA</name>
        <dbReference type="ChEBI" id="CHEBI:57287"/>
    </ligand>
</feature>
<comment type="subunit">
    <text evidence="2">Homotetramer.</text>
</comment>
<dbReference type="PANTHER" id="PTHR18919">
    <property type="entry name" value="ACETYL-COA C-ACYLTRANSFERASE"/>
    <property type="match status" value="1"/>
</dbReference>
<keyword evidence="7" id="KW-0630">Potassium</keyword>
<evidence type="ECO:0000259" key="13">
    <source>
        <dbReference type="Pfam" id="PF02803"/>
    </source>
</evidence>
<feature type="active site" description="Proton acceptor" evidence="9">
    <location>
        <position position="379"/>
    </location>
</feature>
<dbReference type="GO" id="GO:0006635">
    <property type="term" value="P:fatty acid beta-oxidation"/>
    <property type="evidence" value="ECO:0007669"/>
    <property type="project" value="TreeGrafter"/>
</dbReference>
<evidence type="ECO:0000256" key="9">
    <source>
        <dbReference type="PIRSR" id="PIRSR000429-1"/>
    </source>
</evidence>
<dbReference type="Pfam" id="PF00108">
    <property type="entry name" value="Thiolase_N"/>
    <property type="match status" value="1"/>
</dbReference>
<keyword evidence="4 11" id="KW-0808">Transferase</keyword>
<feature type="active site" description="Proton acceptor" evidence="9">
    <location>
        <position position="349"/>
    </location>
</feature>
<dbReference type="GO" id="GO:0046872">
    <property type="term" value="F:metal ion binding"/>
    <property type="evidence" value="ECO:0007669"/>
    <property type="project" value="UniProtKB-KW"/>
</dbReference>
<dbReference type="InterPro" id="IPR020613">
    <property type="entry name" value="Thiolase_CS"/>
</dbReference>
<evidence type="ECO:0000256" key="3">
    <source>
        <dbReference type="ARBA" id="ARBA00012705"/>
    </source>
</evidence>
<sequence>MSDLNVVIASACRTPIGSFMGALSPLTAPQLGSVVIREALRRAGLEGEDVSEVVMGEVLTAGVGQAPARQAALGAGIPDAVPCTTINKVCGSGLKAVMLAAQAIQTGDAEVVVAGGMESMSNAPYLLDRARSGYRLGHGALTDSLIRDGLWDVYNDFHMGDAAERCARECRISREAQDEFALQSYRKALAAQERGYFRDEIAPVTVEGRKGPAVVSEDEEPRRADFDKIPLLKPAFQKDGAVTVANASSLSDGAAACVVMSGARARALGVEPLARVVAQASAAREPAWFTLAPAKVIPRVLERASLSLSDIDLFEINEAFAVVNLAVGRALGLDTDRLNVHGGAVALGHPIGASGARILVTLLYALKRYDKRRGLAALCIGGGEASALVVER</sequence>
<dbReference type="InterPro" id="IPR020610">
    <property type="entry name" value="Thiolase_AS"/>
</dbReference>
<dbReference type="NCBIfam" id="TIGR01930">
    <property type="entry name" value="AcCoA-C-Actrans"/>
    <property type="match status" value="1"/>
</dbReference>
<dbReference type="PIRSF" id="PIRSF000429">
    <property type="entry name" value="Ac-CoA_Ac_transf"/>
    <property type="match status" value="1"/>
</dbReference>
<evidence type="ECO:0000313" key="14">
    <source>
        <dbReference type="EMBL" id="OGG46567.1"/>
    </source>
</evidence>
<evidence type="ECO:0000256" key="7">
    <source>
        <dbReference type="ARBA" id="ARBA00022958"/>
    </source>
</evidence>
<keyword evidence="6" id="KW-0809">Transit peptide</keyword>
<dbReference type="InterPro" id="IPR020615">
    <property type="entry name" value="Thiolase_acyl_enz_int_AS"/>
</dbReference>
<accession>A0A1F6CC57</accession>
<evidence type="ECO:0000256" key="5">
    <source>
        <dbReference type="ARBA" id="ARBA00022723"/>
    </source>
</evidence>
<name>A0A1F6CC57_HANXR</name>
<evidence type="ECO:0000256" key="10">
    <source>
        <dbReference type="PIRSR" id="PIRSR000429-2"/>
    </source>
</evidence>
<organism evidence="14 15">
    <name type="scientific">Handelsmanbacteria sp. (strain RIFCSPLOWO2_12_FULL_64_10)</name>
    <dbReference type="NCBI Taxonomy" id="1817868"/>
    <lineage>
        <taxon>Bacteria</taxon>
        <taxon>Candidatus Handelsmaniibacteriota</taxon>
    </lineage>
</organism>
<dbReference type="SUPFAM" id="SSF53901">
    <property type="entry name" value="Thiolase-like"/>
    <property type="match status" value="2"/>
</dbReference>
<dbReference type="EMBL" id="MFKF01000301">
    <property type="protein sequence ID" value="OGG46567.1"/>
    <property type="molecule type" value="Genomic_DNA"/>
</dbReference>
<feature type="binding site" evidence="10">
    <location>
        <position position="228"/>
    </location>
    <ligand>
        <name>CoA</name>
        <dbReference type="ChEBI" id="CHEBI:57287"/>
    </ligand>
</feature>
<evidence type="ECO:0000313" key="15">
    <source>
        <dbReference type="Proteomes" id="UP000178606"/>
    </source>
</evidence>
<dbReference type="InterPro" id="IPR016039">
    <property type="entry name" value="Thiolase-like"/>
</dbReference>
<dbReference type="Pfam" id="PF02803">
    <property type="entry name" value="Thiolase_C"/>
    <property type="match status" value="1"/>
</dbReference>
<reference evidence="14 15" key="1">
    <citation type="journal article" date="2016" name="Nat. Commun.">
        <title>Thousands of microbial genomes shed light on interconnected biogeochemical processes in an aquifer system.</title>
        <authorList>
            <person name="Anantharaman K."/>
            <person name="Brown C.T."/>
            <person name="Hug L.A."/>
            <person name="Sharon I."/>
            <person name="Castelle C.J."/>
            <person name="Probst A.J."/>
            <person name="Thomas B.C."/>
            <person name="Singh A."/>
            <person name="Wilkins M.J."/>
            <person name="Karaoz U."/>
            <person name="Brodie E.L."/>
            <person name="Williams K.H."/>
            <person name="Hubbard S.S."/>
            <person name="Banfield J.F."/>
        </authorList>
    </citation>
    <scope>NUCLEOTIDE SEQUENCE [LARGE SCALE GENOMIC DNA]</scope>
    <source>
        <strain evidence="15">RIFCSPLOWO2_12_FULL_64_10</strain>
    </source>
</reference>
<dbReference type="PROSITE" id="PS00099">
    <property type="entry name" value="THIOLASE_3"/>
    <property type="match status" value="1"/>
</dbReference>
<evidence type="ECO:0000256" key="11">
    <source>
        <dbReference type="RuleBase" id="RU003557"/>
    </source>
</evidence>
<dbReference type="CDD" id="cd00751">
    <property type="entry name" value="thiolase"/>
    <property type="match status" value="1"/>
</dbReference>
<protein>
    <recommendedName>
        <fullName evidence="3">acetyl-CoA C-acetyltransferase</fullName>
        <ecNumber evidence="3">2.3.1.9</ecNumber>
    </recommendedName>
</protein>
<dbReference type="AlphaFoldDB" id="A0A1F6CC57"/>
<dbReference type="EC" id="2.3.1.9" evidence="3"/>
<dbReference type="InterPro" id="IPR002155">
    <property type="entry name" value="Thiolase"/>
</dbReference>
<feature type="active site" description="Acyl-thioester intermediate" evidence="9">
    <location>
        <position position="90"/>
    </location>
</feature>
<dbReference type="PANTHER" id="PTHR18919:SF156">
    <property type="entry name" value="ACETYL-COA ACETYLTRANSFERASE, MITOCHONDRIAL"/>
    <property type="match status" value="1"/>
</dbReference>
<dbReference type="GO" id="GO:0003985">
    <property type="term" value="F:acetyl-CoA C-acetyltransferase activity"/>
    <property type="evidence" value="ECO:0007669"/>
    <property type="project" value="UniProtKB-EC"/>
</dbReference>
<dbReference type="InterPro" id="IPR020617">
    <property type="entry name" value="Thiolase_C"/>
</dbReference>
<comment type="similarity">
    <text evidence="1 11">Belongs to the thiolase-like superfamily. Thiolase family.</text>
</comment>
<keyword evidence="8 11" id="KW-0012">Acyltransferase</keyword>
<proteinExistence type="inferred from homology"/>
<dbReference type="Gene3D" id="3.40.47.10">
    <property type="match status" value="2"/>
</dbReference>
<evidence type="ECO:0000256" key="6">
    <source>
        <dbReference type="ARBA" id="ARBA00022946"/>
    </source>
</evidence>
<feature type="domain" description="Thiolase N-terminal" evidence="12">
    <location>
        <begin position="6"/>
        <end position="261"/>
    </location>
</feature>
<keyword evidence="5" id="KW-0479">Metal-binding</keyword>
<evidence type="ECO:0000256" key="8">
    <source>
        <dbReference type="ARBA" id="ARBA00023315"/>
    </source>
</evidence>
<dbReference type="PROSITE" id="PS00737">
    <property type="entry name" value="THIOLASE_2"/>
    <property type="match status" value="1"/>
</dbReference>
<feature type="binding site" evidence="10">
    <location>
        <position position="248"/>
    </location>
    <ligand>
        <name>CoA</name>
        <dbReference type="ChEBI" id="CHEBI:57287"/>
    </ligand>
</feature>
<feature type="domain" description="Thiolase C-terminal" evidence="13">
    <location>
        <begin position="271"/>
        <end position="392"/>
    </location>
</feature>
<evidence type="ECO:0000256" key="1">
    <source>
        <dbReference type="ARBA" id="ARBA00010982"/>
    </source>
</evidence>
<evidence type="ECO:0000256" key="4">
    <source>
        <dbReference type="ARBA" id="ARBA00022679"/>
    </source>
</evidence>
<evidence type="ECO:0000256" key="2">
    <source>
        <dbReference type="ARBA" id="ARBA00011881"/>
    </source>
</evidence>
<feature type="binding site" evidence="10">
    <location>
        <begin position="223"/>
        <end position="225"/>
    </location>
    <ligand>
        <name>CoA</name>
        <dbReference type="ChEBI" id="CHEBI:57287"/>
    </ligand>
</feature>
<dbReference type="FunFam" id="3.40.47.10:FF:000007">
    <property type="entry name" value="acetyl-CoA acetyltransferase, mitochondrial"/>
    <property type="match status" value="1"/>
</dbReference>
<dbReference type="InterPro" id="IPR020616">
    <property type="entry name" value="Thiolase_N"/>
</dbReference>
<dbReference type="PROSITE" id="PS00098">
    <property type="entry name" value="THIOLASE_1"/>
    <property type="match status" value="1"/>
</dbReference>
<evidence type="ECO:0000259" key="12">
    <source>
        <dbReference type="Pfam" id="PF00108"/>
    </source>
</evidence>
<gene>
    <name evidence="14" type="ORF">A3F84_18020</name>
</gene>
<dbReference type="Proteomes" id="UP000178606">
    <property type="component" value="Unassembled WGS sequence"/>
</dbReference>
<comment type="caution">
    <text evidence="14">The sequence shown here is derived from an EMBL/GenBank/DDBJ whole genome shotgun (WGS) entry which is preliminary data.</text>
</comment>